<name>A0AAN4UD06_9ENTE</name>
<dbReference type="InterPro" id="IPR000182">
    <property type="entry name" value="GNAT_dom"/>
</dbReference>
<sequence>MESHEIKVIPMINAKKDISHEIAAVFVDGYKKELAFLSANQEKLIEAFEKMLCPEVFYFATLKDKIVGILACSNNQNRALTIDETVLANSFGDEKGKTIYQYIKDDFNKRLPYSDGTGYIECVATVTKARGRGVSTALINDVLKTENYNRYVLEVTDTNAIAYRLYKKLGFVEFKREKEKYAGMVDFDERIFMELYNINEQTENNAD</sequence>
<accession>A0AAN4UD06</accession>
<feature type="domain" description="N-acetyltransferase" evidence="1">
    <location>
        <begin position="13"/>
        <end position="194"/>
    </location>
</feature>
<evidence type="ECO:0000313" key="5">
    <source>
        <dbReference type="Proteomes" id="UP000886607"/>
    </source>
</evidence>
<dbReference type="InterPro" id="IPR016181">
    <property type="entry name" value="Acyl_CoA_acyltransferase"/>
</dbReference>
<proteinExistence type="predicted"/>
<dbReference type="Pfam" id="PF00583">
    <property type="entry name" value="Acetyltransf_1"/>
    <property type="match status" value="1"/>
</dbReference>
<dbReference type="Proteomes" id="UP000886607">
    <property type="component" value="Unassembled WGS sequence"/>
</dbReference>
<gene>
    <name evidence="2" type="ORF">TK11N_19100</name>
    <name evidence="3" type="ORF">TK2N_19200</name>
</gene>
<evidence type="ECO:0000313" key="3">
    <source>
        <dbReference type="EMBL" id="GEQ55076.1"/>
    </source>
</evidence>
<dbReference type="SUPFAM" id="SSF55729">
    <property type="entry name" value="Acyl-CoA N-acyltransferases (Nat)"/>
    <property type="match status" value="1"/>
</dbReference>
<dbReference type="Proteomes" id="UP000886597">
    <property type="component" value="Unassembled WGS sequence"/>
</dbReference>
<dbReference type="EMBL" id="BKBQ01000033">
    <property type="protein sequence ID" value="GEQ55076.1"/>
    <property type="molecule type" value="Genomic_DNA"/>
</dbReference>
<dbReference type="AlphaFoldDB" id="A0AAN4UD06"/>
<evidence type="ECO:0000313" key="2">
    <source>
        <dbReference type="EMBL" id="GEQ50058.1"/>
    </source>
</evidence>
<dbReference type="PROSITE" id="PS51186">
    <property type="entry name" value="GNAT"/>
    <property type="match status" value="1"/>
</dbReference>
<reference evidence="3" key="1">
    <citation type="submission" date="2019-08" db="EMBL/GenBank/DDBJ databases">
        <authorList>
            <person name="Ishikawa M."/>
            <person name="Suzuki T."/>
            <person name="Matsutani M."/>
        </authorList>
    </citation>
    <scope>NUCLEOTIDE SEQUENCE</scope>
    <source>
        <strain evidence="3">7C1</strain>
        <strain evidence="2">8C4</strain>
    </source>
</reference>
<evidence type="ECO:0000313" key="4">
    <source>
        <dbReference type="Proteomes" id="UP000886597"/>
    </source>
</evidence>
<keyword evidence="5" id="KW-1185">Reference proteome</keyword>
<dbReference type="CDD" id="cd04301">
    <property type="entry name" value="NAT_SF"/>
    <property type="match status" value="1"/>
</dbReference>
<evidence type="ECO:0000259" key="1">
    <source>
        <dbReference type="PROSITE" id="PS51186"/>
    </source>
</evidence>
<reference evidence="3" key="2">
    <citation type="journal article" date="2020" name="Int. Dairy J.">
        <title>Lactic acid bacterial diversity in Brie cheese focusing on salt concentration and pH of isolation medium and characterisation of halophilic and alkaliphilic lactic acid bacterial isolates.</title>
        <authorList>
            <person name="Unno R."/>
            <person name="Matsutani M."/>
            <person name="Suzuki T."/>
            <person name="Kodama K."/>
            <person name="Matsushita H."/>
            <person name="Yamasato K."/>
            <person name="Koizumi Y."/>
            <person name="Ishikawa M."/>
        </authorList>
    </citation>
    <scope>NUCLEOTIDE SEQUENCE</scope>
    <source>
        <strain evidence="3">7C1</strain>
        <strain evidence="2">8C4</strain>
    </source>
</reference>
<protein>
    <recommendedName>
        <fullName evidence="1">N-acetyltransferase domain-containing protein</fullName>
    </recommendedName>
</protein>
<dbReference type="EMBL" id="BKBO01000033">
    <property type="protein sequence ID" value="GEQ50058.1"/>
    <property type="molecule type" value="Genomic_DNA"/>
</dbReference>
<dbReference type="RefSeq" id="WP_202584324.1">
    <property type="nucleotide sequence ID" value="NZ_BKBO01000033.1"/>
</dbReference>
<dbReference type="GO" id="GO:0016747">
    <property type="term" value="F:acyltransferase activity, transferring groups other than amino-acyl groups"/>
    <property type="evidence" value="ECO:0007669"/>
    <property type="project" value="InterPro"/>
</dbReference>
<organism evidence="3 4">
    <name type="scientific">Tetragenococcus koreensis</name>
    <dbReference type="NCBI Taxonomy" id="290335"/>
    <lineage>
        <taxon>Bacteria</taxon>
        <taxon>Bacillati</taxon>
        <taxon>Bacillota</taxon>
        <taxon>Bacilli</taxon>
        <taxon>Lactobacillales</taxon>
        <taxon>Enterococcaceae</taxon>
        <taxon>Tetragenococcus</taxon>
    </lineage>
</organism>
<dbReference type="Gene3D" id="3.40.630.30">
    <property type="match status" value="1"/>
</dbReference>
<comment type="caution">
    <text evidence="3">The sequence shown here is derived from an EMBL/GenBank/DDBJ whole genome shotgun (WGS) entry which is preliminary data.</text>
</comment>